<dbReference type="EC" id="6.5.1.8" evidence="1"/>
<dbReference type="GO" id="GO:0072669">
    <property type="term" value="C:tRNA-splicing ligase complex"/>
    <property type="evidence" value="ECO:0007669"/>
    <property type="project" value="TreeGrafter"/>
</dbReference>
<evidence type="ECO:0000256" key="1">
    <source>
        <dbReference type="ARBA" id="ARBA00012726"/>
    </source>
</evidence>
<evidence type="ECO:0000313" key="9">
    <source>
        <dbReference type="EMBL" id="KAK3105064.1"/>
    </source>
</evidence>
<reference evidence="9" key="1">
    <citation type="submission" date="2019-08" db="EMBL/GenBank/DDBJ databases">
        <title>The improved chromosome-level genome for the pearl oyster Pinctada fucata martensii using PacBio sequencing and Hi-C.</title>
        <authorList>
            <person name="Zheng Z."/>
        </authorList>
    </citation>
    <scope>NUCLEOTIDE SEQUENCE</scope>
    <source>
        <strain evidence="9">ZZ-2019</strain>
        <tissue evidence="9">Adductor muscle</tissue>
    </source>
</reference>
<comment type="caution">
    <text evidence="9">The sequence shown here is derived from an EMBL/GenBank/DDBJ whole genome shotgun (WGS) entry which is preliminary data.</text>
</comment>
<keyword evidence="4" id="KW-0547">Nucleotide-binding</keyword>
<dbReference type="PANTHER" id="PTHR11118">
    <property type="entry name" value="RNA-SPLICING LIGASE RTCB HOMOLOG"/>
    <property type="match status" value="1"/>
</dbReference>
<evidence type="ECO:0000256" key="3">
    <source>
        <dbReference type="ARBA" id="ARBA00022723"/>
    </source>
</evidence>
<proteinExistence type="predicted"/>
<dbReference type="GO" id="GO:0046872">
    <property type="term" value="F:metal ion binding"/>
    <property type="evidence" value="ECO:0007669"/>
    <property type="project" value="UniProtKB-KW"/>
</dbReference>
<evidence type="ECO:0000256" key="4">
    <source>
        <dbReference type="ARBA" id="ARBA00022741"/>
    </source>
</evidence>
<evidence type="ECO:0000256" key="8">
    <source>
        <dbReference type="PIRSR" id="PIRSR601233-3"/>
    </source>
</evidence>
<keyword evidence="5" id="KW-0342">GTP-binding</keyword>
<organism evidence="9 10">
    <name type="scientific">Pinctada imbricata</name>
    <name type="common">Atlantic pearl-oyster</name>
    <name type="synonym">Pinctada martensii</name>
    <dbReference type="NCBI Taxonomy" id="66713"/>
    <lineage>
        <taxon>Eukaryota</taxon>
        <taxon>Metazoa</taxon>
        <taxon>Spiralia</taxon>
        <taxon>Lophotrochozoa</taxon>
        <taxon>Mollusca</taxon>
        <taxon>Bivalvia</taxon>
        <taxon>Autobranchia</taxon>
        <taxon>Pteriomorphia</taxon>
        <taxon>Pterioida</taxon>
        <taxon>Pterioidea</taxon>
        <taxon>Pteriidae</taxon>
        <taxon>Pinctada</taxon>
    </lineage>
</organism>
<dbReference type="InterPro" id="IPR001233">
    <property type="entry name" value="RtcB"/>
</dbReference>
<evidence type="ECO:0000313" key="10">
    <source>
        <dbReference type="Proteomes" id="UP001186944"/>
    </source>
</evidence>
<dbReference type="GO" id="GO:0170057">
    <property type="term" value="F:RNA ligase (GTP) activity"/>
    <property type="evidence" value="ECO:0007669"/>
    <property type="project" value="UniProtKB-EC"/>
</dbReference>
<dbReference type="SUPFAM" id="SSF103365">
    <property type="entry name" value="Hypothetical protein PH1602"/>
    <property type="match status" value="2"/>
</dbReference>
<evidence type="ECO:0000256" key="2">
    <source>
        <dbReference type="ARBA" id="ARBA00022598"/>
    </source>
</evidence>
<dbReference type="GO" id="GO:0005634">
    <property type="term" value="C:nucleus"/>
    <property type="evidence" value="ECO:0007669"/>
    <property type="project" value="TreeGrafter"/>
</dbReference>
<name>A0AA88YPU8_PINIB</name>
<evidence type="ECO:0000256" key="5">
    <source>
        <dbReference type="ARBA" id="ARBA00023134"/>
    </source>
</evidence>
<comment type="cofactor">
    <cofactor evidence="8">
        <name>Mn(2+)</name>
        <dbReference type="ChEBI" id="CHEBI:29035"/>
    </cofactor>
    <text evidence="8">Binds 2 manganese ions per subunit.</text>
</comment>
<dbReference type="AlphaFoldDB" id="A0AA88YPU8"/>
<keyword evidence="3 8" id="KW-0479">Metal-binding</keyword>
<dbReference type="InterPro" id="IPR036025">
    <property type="entry name" value="RtcB-like_sf"/>
</dbReference>
<keyword evidence="2" id="KW-0436">Ligase</keyword>
<dbReference type="Proteomes" id="UP001186944">
    <property type="component" value="Unassembled WGS sequence"/>
</dbReference>
<dbReference type="Pfam" id="PF01139">
    <property type="entry name" value="RtcB"/>
    <property type="match status" value="2"/>
</dbReference>
<feature type="binding site" evidence="8">
    <location>
        <position position="142"/>
    </location>
    <ligand>
        <name>Mn(2+)</name>
        <dbReference type="ChEBI" id="CHEBI:29035"/>
        <label>1</label>
    </ligand>
</feature>
<protein>
    <recommendedName>
        <fullName evidence="1">3'-phosphate/5'-hydroxy nucleic acid ligase</fullName>
        <ecNumber evidence="1">6.5.1.8</ecNumber>
    </recommendedName>
</protein>
<dbReference type="GO" id="GO:0006396">
    <property type="term" value="P:RNA processing"/>
    <property type="evidence" value="ECO:0007669"/>
    <property type="project" value="InterPro"/>
</dbReference>
<dbReference type="PANTHER" id="PTHR11118:SF1">
    <property type="entry name" value="RNA-SPLICING LIGASE RTCB HOMOLOG"/>
    <property type="match status" value="1"/>
</dbReference>
<dbReference type="GO" id="GO:0005525">
    <property type="term" value="F:GTP binding"/>
    <property type="evidence" value="ECO:0007669"/>
    <property type="project" value="UniProtKB-KW"/>
</dbReference>
<dbReference type="EMBL" id="VSWD01000004">
    <property type="protein sequence ID" value="KAK3105064.1"/>
    <property type="molecule type" value="Genomic_DNA"/>
</dbReference>
<feature type="binding site" evidence="8">
    <location>
        <position position="722"/>
    </location>
    <ligand>
        <name>Mn(2+)</name>
        <dbReference type="ChEBI" id="CHEBI:29035"/>
        <label>2</label>
    </ligand>
</feature>
<dbReference type="GO" id="GO:0003972">
    <property type="term" value="F:RNA ligase (ATP) activity"/>
    <property type="evidence" value="ECO:0007669"/>
    <property type="project" value="TreeGrafter"/>
</dbReference>
<evidence type="ECO:0000256" key="7">
    <source>
        <dbReference type="ARBA" id="ARBA00047746"/>
    </source>
</evidence>
<sequence length="845" mass="94741">MVVRTYNEELQYLEKVDTNCWKIKKGFVPNMKVRFTWFRKIMYIYMKVDVSESQVEGLFYANEFLEKLMFDELKQSCRTQGYGGFLPGMKQIANVAALPGIVGRSVGLPDVHSGYGFAIGNLAAFDMGDPKAVVSPGGVGFDINCGVRLLRTNLCEKDVQPVKEQLAQCMFDHIPVGVGSKGIIPMTAQNLEEALEMGMDWSLREGYAWAEDKEHCEEYGRMLQADPSKVSSRAKKRGLPQVCVFVVLCLCEEYGRMLQADPSKVSSRAKKRGLPQVCVFVVLCLCEEYGRMLQADPSKVSRRAKKRGLPQVCVFVVLCLCEEYGRMLQADPSKVSSRAKKRGLPQVCVFVVLCLCEEYGRMLQADPSKVISRAKKRGLPQVCVFVVLCLCEEYGRILQADPSKVSSRAKKRGLPQVCVFVVLCLCEEYGRMLQADPSKVSSRAKKRGLPQVCVFVLLCLCEEYGRMLQADPSKGSSRAKKRGLPQVCVFVVLCLCEEYGRMLQSDFSKVSSRAKKRGLPQVCVFVVLCLCEEYGRMLQTDFSKVSSRAKKRGLPQLGTLGAGNHYAEIQVVDEIYNSYAAKKMGIDFKGQVCVMIHCGSRGLGHQVATDALVAMEKAMKRDKIDVNDRQLACAHINSVEGQDYLKGMAAAANYAWVNRSSMTFLSRQAFAKMFNSTPDDLDMHMIYDVSHNIAKIEEHFIDGKQKTLLVHRKGSTRAFPPHHPLIPVDYQGRALSRAKSRRNLDYTDVLNALEQKGISIRVASPKLVMEEVCFICTTVTVFNCRIARLVSVEEIIFMVSANTNPCKGGNFSSRVIYIYSTNRRISRKSLTCENNPTAFLQRQRR</sequence>
<dbReference type="PROSITE" id="PS01288">
    <property type="entry name" value="UPF0027"/>
    <property type="match status" value="1"/>
</dbReference>
<accession>A0AA88YPU8</accession>
<keyword evidence="6 8" id="KW-0464">Manganese</keyword>
<keyword evidence="10" id="KW-1185">Reference proteome</keyword>
<evidence type="ECO:0000256" key="6">
    <source>
        <dbReference type="ARBA" id="ARBA00023211"/>
    </source>
</evidence>
<gene>
    <name evidence="9" type="ORF">FSP39_016481</name>
</gene>
<dbReference type="Gene3D" id="3.90.1860.10">
    <property type="entry name" value="tRNA-splicing ligase RtcB"/>
    <property type="match status" value="2"/>
</dbReference>
<comment type="catalytic activity">
    <reaction evidence="7">
        <text>a 3'-end 3'-phospho-ribonucleotide-RNA + a 5'-end dephospho-ribonucleoside-RNA + GTP = a ribonucleotidyl-ribonucleotide-RNA + GMP + diphosphate</text>
        <dbReference type="Rhea" id="RHEA:68076"/>
        <dbReference type="Rhea" id="RHEA-COMP:10463"/>
        <dbReference type="Rhea" id="RHEA-COMP:13936"/>
        <dbReference type="Rhea" id="RHEA-COMP:17355"/>
        <dbReference type="ChEBI" id="CHEBI:33019"/>
        <dbReference type="ChEBI" id="CHEBI:37565"/>
        <dbReference type="ChEBI" id="CHEBI:58115"/>
        <dbReference type="ChEBI" id="CHEBI:83062"/>
        <dbReference type="ChEBI" id="CHEBI:138284"/>
        <dbReference type="ChEBI" id="CHEBI:173118"/>
        <dbReference type="EC" id="6.5.1.8"/>
    </reaction>
</comment>